<dbReference type="EMBL" id="ABJB010349120">
    <property type="status" value="NOT_ANNOTATED_CDS"/>
    <property type="molecule type" value="Genomic_DNA"/>
</dbReference>
<dbReference type="EMBL" id="DS800270">
    <property type="protein sequence ID" value="EEC10622.1"/>
    <property type="molecule type" value="Genomic_DNA"/>
</dbReference>
<keyword evidence="5 8" id="KW-0812">Transmembrane</keyword>
<evidence type="ECO:0000256" key="5">
    <source>
        <dbReference type="ARBA" id="ARBA00022692"/>
    </source>
</evidence>
<dbReference type="VEuPathDB" id="VectorBase:ISCI007706"/>
<dbReference type="EMBL" id="ABJB011123110">
    <property type="status" value="NOT_ANNOTATED_CDS"/>
    <property type="molecule type" value="Genomic_DNA"/>
</dbReference>
<sequence>MAVCCDDGSALPPTPHLLSPAVAASSLSALVNLSAEDMSVQTPRLSPLRELWLHLRPLDLDEWPSKSWYSKVGDVCRAPIYFIMTITIPVVDYENDKNNWCRLLNSCHCVISPLFIVIVTHGMDDLVGGFPVALIVLAACLVLAILVFFTSKYEEAPRYHWVFGYVGFFVSVAWIYVLANEVVSMLKTMGIVIGLSDAFLGMTVLAWGNSIGDFISNLSVARQGYPRMAISACYGGPLLNLLLGFGIPYTLKLAQVGGRLSLEWSSMIGILYGTICHTLVSTLVVMLILRFNVKRIFGAYLILVYALYCLVAILLESKVI</sequence>
<keyword evidence="4" id="KW-0106">Calcium</keyword>
<dbReference type="Pfam" id="PF01699">
    <property type="entry name" value="Na_Ca_ex"/>
    <property type="match status" value="1"/>
</dbReference>
<evidence type="ECO:0000313" key="12">
    <source>
        <dbReference type="Proteomes" id="UP000001555"/>
    </source>
</evidence>
<evidence type="ECO:0000256" key="3">
    <source>
        <dbReference type="ARBA" id="ARBA00022449"/>
    </source>
</evidence>
<feature type="transmembrane region" description="Helical" evidence="8">
    <location>
        <begin position="161"/>
        <end position="179"/>
    </location>
</feature>
<keyword evidence="7 8" id="KW-0472">Membrane</keyword>
<dbReference type="Gene3D" id="1.20.1420.30">
    <property type="entry name" value="NCX, central ion-binding region"/>
    <property type="match status" value="1"/>
</dbReference>
<evidence type="ECO:0000259" key="9">
    <source>
        <dbReference type="Pfam" id="PF01699"/>
    </source>
</evidence>
<dbReference type="AlphaFoldDB" id="B7PVK0"/>
<feature type="transmembrane region" description="Helical" evidence="8">
    <location>
        <begin position="267"/>
        <end position="289"/>
    </location>
</feature>
<evidence type="ECO:0000256" key="6">
    <source>
        <dbReference type="ARBA" id="ARBA00022989"/>
    </source>
</evidence>
<dbReference type="InterPro" id="IPR044880">
    <property type="entry name" value="NCX_ion-bd_dom_sf"/>
</dbReference>
<keyword evidence="3" id="KW-0050">Antiport</keyword>
<dbReference type="GO" id="GO:0006874">
    <property type="term" value="P:intracellular calcium ion homeostasis"/>
    <property type="evidence" value="ECO:0000318"/>
    <property type="project" value="GO_Central"/>
</dbReference>
<dbReference type="VEuPathDB" id="VectorBase:ISCP_006849"/>
<dbReference type="EnsemblMetazoa" id="ISCW007706-RA">
    <property type="protein sequence ID" value="ISCW007706-PA"/>
    <property type="gene ID" value="ISCW007706"/>
</dbReference>
<feature type="transmembrane region" description="Helical" evidence="8">
    <location>
        <begin position="185"/>
        <end position="207"/>
    </location>
</feature>
<dbReference type="GO" id="GO:0005432">
    <property type="term" value="F:calcium:sodium antiporter activity"/>
    <property type="evidence" value="ECO:0000318"/>
    <property type="project" value="GO_Central"/>
</dbReference>
<keyword evidence="12" id="KW-1185">Reference proteome</keyword>
<dbReference type="VEuPathDB" id="VectorBase:ISCW007706"/>
<evidence type="ECO:0000313" key="10">
    <source>
        <dbReference type="EMBL" id="EEC10622.1"/>
    </source>
</evidence>
<reference evidence="10 12" key="1">
    <citation type="submission" date="2008-03" db="EMBL/GenBank/DDBJ databases">
        <title>Annotation of Ixodes scapularis.</title>
        <authorList>
            <consortium name="Ixodes scapularis Genome Project Consortium"/>
            <person name="Caler E."/>
            <person name="Hannick L.I."/>
            <person name="Bidwell S."/>
            <person name="Joardar V."/>
            <person name="Thiagarajan M."/>
            <person name="Amedeo P."/>
            <person name="Galinsky K.J."/>
            <person name="Schobel S."/>
            <person name="Inman J."/>
            <person name="Hostetler J."/>
            <person name="Miller J."/>
            <person name="Hammond M."/>
            <person name="Megy K."/>
            <person name="Lawson D."/>
            <person name="Kodira C."/>
            <person name="Sutton G."/>
            <person name="Meyer J."/>
            <person name="Hill C.A."/>
            <person name="Birren B."/>
            <person name="Nene V."/>
            <person name="Collins F."/>
            <person name="Alarcon-Chaidez F."/>
            <person name="Wikel S."/>
            <person name="Strausberg R."/>
        </authorList>
    </citation>
    <scope>NUCLEOTIDE SEQUENCE [LARGE SCALE GENOMIC DNA]</scope>
    <source>
        <strain evidence="12">Wikel</strain>
        <strain evidence="10">Wikel colony</strain>
    </source>
</reference>
<feature type="transmembrane region" description="Helical" evidence="8">
    <location>
        <begin position="228"/>
        <end position="247"/>
    </location>
</feature>
<reference evidence="11" key="2">
    <citation type="submission" date="2020-05" db="UniProtKB">
        <authorList>
            <consortium name="EnsemblMetazoa"/>
        </authorList>
    </citation>
    <scope>IDENTIFICATION</scope>
    <source>
        <strain evidence="11">wikel</strain>
    </source>
</reference>
<keyword evidence="6 8" id="KW-1133">Transmembrane helix</keyword>
<dbReference type="PANTHER" id="PTHR12266">
    <property type="entry name" value="NA+/CA2+ K+ INDEPENDENT EXCHANGER"/>
    <property type="match status" value="1"/>
</dbReference>
<dbReference type="PANTHER" id="PTHR12266:SF0">
    <property type="entry name" value="MITOCHONDRIAL SODIUM_CALCIUM EXCHANGER PROTEIN"/>
    <property type="match status" value="1"/>
</dbReference>
<protein>
    <submittedName>
        <fullName evidence="10 11">Na+/Ca2+ exchanger, putative</fullName>
    </submittedName>
</protein>
<evidence type="ECO:0000256" key="4">
    <source>
        <dbReference type="ARBA" id="ARBA00022568"/>
    </source>
</evidence>
<evidence type="ECO:0000256" key="8">
    <source>
        <dbReference type="SAM" id="Phobius"/>
    </source>
</evidence>
<dbReference type="EMBL" id="ABJB010597311">
    <property type="status" value="NOT_ANNOTATED_CDS"/>
    <property type="molecule type" value="Genomic_DNA"/>
</dbReference>
<dbReference type="GO" id="GO:0016020">
    <property type="term" value="C:membrane"/>
    <property type="evidence" value="ECO:0000318"/>
    <property type="project" value="GO_Central"/>
</dbReference>
<dbReference type="InParanoid" id="B7PVK0"/>
<proteinExistence type="predicted"/>
<dbReference type="HOGENOM" id="CLU_004979_0_0_1"/>
<name>B7PVK0_IXOSC</name>
<evidence type="ECO:0000256" key="1">
    <source>
        <dbReference type="ARBA" id="ARBA00004141"/>
    </source>
</evidence>
<evidence type="ECO:0000256" key="7">
    <source>
        <dbReference type="ARBA" id="ARBA00023136"/>
    </source>
</evidence>
<dbReference type="EMBL" id="ABJB010119416">
    <property type="status" value="NOT_ANNOTATED_CDS"/>
    <property type="molecule type" value="Genomic_DNA"/>
</dbReference>
<keyword evidence="2" id="KW-0813">Transport</keyword>
<comment type="subcellular location">
    <subcellularLocation>
        <location evidence="1">Membrane</location>
        <topology evidence="1">Multi-pass membrane protein</topology>
    </subcellularLocation>
</comment>
<feature type="domain" description="Sodium/calcium exchanger membrane region" evidence="9">
    <location>
        <begin position="164"/>
        <end position="313"/>
    </location>
</feature>
<dbReference type="InterPro" id="IPR004837">
    <property type="entry name" value="NaCa_Exmemb"/>
</dbReference>
<feature type="transmembrane region" description="Helical" evidence="8">
    <location>
        <begin position="129"/>
        <end position="149"/>
    </location>
</feature>
<evidence type="ECO:0000313" key="11">
    <source>
        <dbReference type="EnsemblMetazoa" id="ISCW007706-PA"/>
    </source>
</evidence>
<dbReference type="GO" id="GO:0006812">
    <property type="term" value="P:monoatomic cation transport"/>
    <property type="evidence" value="ECO:0000318"/>
    <property type="project" value="GO_Central"/>
</dbReference>
<feature type="transmembrane region" description="Helical" evidence="8">
    <location>
        <begin position="296"/>
        <end position="315"/>
    </location>
</feature>
<dbReference type="PaxDb" id="6945-B7PVK0"/>
<keyword evidence="4" id="KW-0109">Calcium transport</keyword>
<organism>
    <name type="scientific">Ixodes scapularis</name>
    <name type="common">Black-legged tick</name>
    <name type="synonym">Deer tick</name>
    <dbReference type="NCBI Taxonomy" id="6945"/>
    <lineage>
        <taxon>Eukaryota</taxon>
        <taxon>Metazoa</taxon>
        <taxon>Ecdysozoa</taxon>
        <taxon>Arthropoda</taxon>
        <taxon>Chelicerata</taxon>
        <taxon>Arachnida</taxon>
        <taxon>Acari</taxon>
        <taxon>Parasitiformes</taxon>
        <taxon>Ixodida</taxon>
        <taxon>Ixodoidea</taxon>
        <taxon>Ixodidae</taxon>
        <taxon>Ixodinae</taxon>
        <taxon>Ixodes</taxon>
    </lineage>
</organism>
<gene>
    <name evidence="10" type="ORF">IscW_ISCW007706</name>
</gene>
<feature type="transmembrane region" description="Helical" evidence="8">
    <location>
        <begin position="103"/>
        <end position="123"/>
    </location>
</feature>
<accession>B7PVK0</accession>
<evidence type="ECO:0000256" key="2">
    <source>
        <dbReference type="ARBA" id="ARBA00022448"/>
    </source>
</evidence>
<dbReference type="OrthoDB" id="407410at2759"/>
<dbReference type="InterPro" id="IPR051359">
    <property type="entry name" value="CaCA_antiporter"/>
</dbReference>
<keyword evidence="4" id="KW-0406">Ion transport</keyword>
<dbReference type="Proteomes" id="UP000001555">
    <property type="component" value="Unassembled WGS sequence"/>
</dbReference>